<reference evidence="11 12" key="1">
    <citation type="submission" date="2024-04" db="EMBL/GenBank/DDBJ databases">
        <title>Phyllosticta paracitricarpa is synonymous to the EU quarantine fungus P. citricarpa based on phylogenomic analyses.</title>
        <authorList>
            <consortium name="Lawrence Berkeley National Laboratory"/>
            <person name="Van ingen-buijs V.A."/>
            <person name="Van westerhoven A.C."/>
            <person name="Haridas S."/>
            <person name="Skiadas P."/>
            <person name="Martin F."/>
            <person name="Groenewald J.Z."/>
            <person name="Crous P.W."/>
            <person name="Seidl M.F."/>
        </authorList>
    </citation>
    <scope>NUCLEOTIDE SEQUENCE [LARGE SCALE GENOMIC DNA]</scope>
    <source>
        <strain evidence="11 12">CPC 17464</strain>
    </source>
</reference>
<keyword evidence="2" id="KW-0227">DNA damage</keyword>
<feature type="compositionally biased region" description="Low complexity" evidence="8">
    <location>
        <begin position="387"/>
        <end position="398"/>
    </location>
</feature>
<dbReference type="Gene3D" id="2.170.210.10">
    <property type="entry name" value="DNA double-strand break repair and VJ recombination XRCC4, N-terminal"/>
    <property type="match status" value="1"/>
</dbReference>
<evidence type="ECO:0000256" key="1">
    <source>
        <dbReference type="ARBA" id="ARBA00004123"/>
    </source>
</evidence>
<keyword evidence="12" id="KW-1185">Reference proteome</keyword>
<name>A0ABR1LQS3_9PEZI</name>
<dbReference type="Pfam" id="PF21928">
    <property type="entry name" value="XLF_CC"/>
    <property type="match status" value="1"/>
</dbReference>
<feature type="compositionally biased region" description="Basic and acidic residues" evidence="8">
    <location>
        <begin position="555"/>
        <end position="570"/>
    </location>
</feature>
<dbReference type="EMBL" id="JBBPEH010000006">
    <property type="protein sequence ID" value="KAK7537535.1"/>
    <property type="molecule type" value="Genomic_DNA"/>
</dbReference>
<evidence type="ECO:0000256" key="6">
    <source>
        <dbReference type="ARBA" id="ARBA00025747"/>
    </source>
</evidence>
<feature type="compositionally biased region" description="Acidic residues" evidence="8">
    <location>
        <begin position="442"/>
        <end position="452"/>
    </location>
</feature>
<keyword evidence="5" id="KW-0539">Nucleus</keyword>
<comment type="caution">
    <text evidence="11">The sequence shown here is derived from an EMBL/GenBank/DDBJ whole genome shotgun (WGS) entry which is preliminary data.</text>
</comment>
<dbReference type="InterPro" id="IPR038051">
    <property type="entry name" value="XRCC4-like_N_sf"/>
</dbReference>
<organism evidence="11 12">
    <name type="scientific">Phyllosticta citribraziliensis</name>
    <dbReference type="NCBI Taxonomy" id="989973"/>
    <lineage>
        <taxon>Eukaryota</taxon>
        <taxon>Fungi</taxon>
        <taxon>Dikarya</taxon>
        <taxon>Ascomycota</taxon>
        <taxon>Pezizomycotina</taxon>
        <taxon>Dothideomycetes</taxon>
        <taxon>Dothideomycetes incertae sedis</taxon>
        <taxon>Botryosphaeriales</taxon>
        <taxon>Phyllostictaceae</taxon>
        <taxon>Phyllosticta</taxon>
    </lineage>
</organism>
<evidence type="ECO:0000256" key="3">
    <source>
        <dbReference type="ARBA" id="ARBA00023125"/>
    </source>
</evidence>
<keyword evidence="3" id="KW-0238">DNA-binding</keyword>
<feature type="compositionally biased region" description="Low complexity" evidence="8">
    <location>
        <begin position="505"/>
        <end position="515"/>
    </location>
</feature>
<evidence type="ECO:0000259" key="9">
    <source>
        <dbReference type="Pfam" id="PF09302"/>
    </source>
</evidence>
<dbReference type="PANTHER" id="PTHR32235">
    <property type="entry name" value="NON-HOMOLOGOUS END-JOINING FACTOR 1"/>
    <property type="match status" value="1"/>
</dbReference>
<comment type="similarity">
    <text evidence="6">Belongs to the XRCC4-XLF family. XLF subfamily.</text>
</comment>
<dbReference type="Pfam" id="PF09302">
    <property type="entry name" value="XLF"/>
    <property type="match status" value="1"/>
</dbReference>
<feature type="compositionally biased region" description="Polar residues" evidence="8">
    <location>
        <begin position="349"/>
        <end position="374"/>
    </location>
</feature>
<gene>
    <name evidence="11" type="ORF">J3D65DRAFT_386485</name>
</gene>
<evidence type="ECO:0000256" key="4">
    <source>
        <dbReference type="ARBA" id="ARBA00023204"/>
    </source>
</evidence>
<feature type="region of interest" description="Disordered" evidence="8">
    <location>
        <begin position="271"/>
        <end position="585"/>
    </location>
</feature>
<keyword evidence="4" id="KW-0234">DNA repair</keyword>
<accession>A0ABR1LQS3</accession>
<dbReference type="InterPro" id="IPR052287">
    <property type="entry name" value="NHEJ_factor"/>
</dbReference>
<dbReference type="InterPro" id="IPR015381">
    <property type="entry name" value="XLF-like_N"/>
</dbReference>
<dbReference type="RefSeq" id="XP_066655686.1">
    <property type="nucleotide sequence ID" value="XM_066795811.1"/>
</dbReference>
<dbReference type="PANTHER" id="PTHR32235:SF1">
    <property type="entry name" value="NON-HOMOLOGOUS END-JOINING FACTOR 1"/>
    <property type="match status" value="1"/>
</dbReference>
<feature type="compositionally biased region" description="Basic and acidic residues" evidence="8">
    <location>
        <begin position="453"/>
        <end position="467"/>
    </location>
</feature>
<protein>
    <recommendedName>
        <fullName evidence="7">Non-homologous end-joining factor 1</fullName>
    </recommendedName>
</protein>
<dbReference type="InterPro" id="IPR053829">
    <property type="entry name" value="XLF-like_CC"/>
</dbReference>
<evidence type="ECO:0000256" key="2">
    <source>
        <dbReference type="ARBA" id="ARBA00022763"/>
    </source>
</evidence>
<evidence type="ECO:0000256" key="8">
    <source>
        <dbReference type="SAM" id="MobiDB-lite"/>
    </source>
</evidence>
<dbReference type="CDD" id="cd22285">
    <property type="entry name" value="HD_XLF_N"/>
    <property type="match status" value="1"/>
</dbReference>
<evidence type="ECO:0000313" key="12">
    <source>
        <dbReference type="Proteomes" id="UP001360953"/>
    </source>
</evidence>
<comment type="subcellular location">
    <subcellularLocation>
        <location evidence="1">Nucleus</location>
    </subcellularLocation>
</comment>
<feature type="compositionally biased region" description="Acidic residues" evidence="8">
    <location>
        <begin position="332"/>
        <end position="344"/>
    </location>
</feature>
<proteinExistence type="inferred from homology"/>
<feature type="domain" description="XLF-like N-terminal" evidence="9">
    <location>
        <begin position="13"/>
        <end position="130"/>
    </location>
</feature>
<evidence type="ECO:0000259" key="10">
    <source>
        <dbReference type="Pfam" id="PF21928"/>
    </source>
</evidence>
<evidence type="ECO:0000256" key="7">
    <source>
        <dbReference type="ARBA" id="ARBA00044529"/>
    </source>
</evidence>
<dbReference type="Proteomes" id="UP001360953">
    <property type="component" value="Unassembled WGS sequence"/>
</dbReference>
<sequence>MQASTRPAMDARWLRLKPDSLDSRLHLFIKPQISPSSYTVLITDLCHIWEESLDRKQIIRRALELETSIDPTEGLDQLQLLLEKIETAVHGSKGTSVKLARRGPDLALRLRLTIPLPAPLEDLKWEMAMTPSSEVVVKEHLTLPLLAKAQEQRSQIEDLIGHLNAKDHVITKLLDKLEGTGFDLSSVFPGIAGTRGSKHLTPREQVARQVHGVGAFDVESWRSSRNFTSSTDDSLILSEIGSMRLYGEGEIDVVDRWLSRLPADFDEARLEEPVRPSIENGAGSLAQDASGTQDDDNFERQATPPHLRKTKPDHGKISGQPPIASNQNISDTTEDDTTDDDDLDAPPKKTSQSRPNTQTSSDASQGQQKPSQTGPRKLGKLGGAVKTSSPPENTPSSSRAVERPTIVSPKKLGKLGGLRRTPSAEVSAKVDEAALQKASPESETETEDEADLDEPKPSKAAEDERPISEAPTKPPPTRGKLGRIGGGRKPAASLDAPTSRPHTLSAGGAESTETGTGKKEEQKSPPSEGARSVAKARGLSSSLTRPLPSADEPQESEKQRANRKREELKRSLSSNPQPSKKKRRF</sequence>
<evidence type="ECO:0000256" key="5">
    <source>
        <dbReference type="ARBA" id="ARBA00023242"/>
    </source>
</evidence>
<dbReference type="GeneID" id="92028717"/>
<feature type="domain" description="XLF-like coiled-coil region" evidence="10">
    <location>
        <begin position="135"/>
        <end position="185"/>
    </location>
</feature>
<evidence type="ECO:0000313" key="11">
    <source>
        <dbReference type="EMBL" id="KAK7537535.1"/>
    </source>
</evidence>